<comment type="similarity">
    <text evidence="2 5">Belongs to the ubiquitin-activating E1 family. ULA1 subfamily.</text>
</comment>
<gene>
    <name evidence="7" type="ORF">Glove_8g70</name>
</gene>
<evidence type="ECO:0000256" key="5">
    <source>
        <dbReference type="PIRNR" id="PIRNR039099"/>
    </source>
</evidence>
<comment type="function">
    <text evidence="5">Regulatory subunit of the dimeric UBA3-ULA1 E1 enzyme.</text>
</comment>
<dbReference type="Pfam" id="PF00899">
    <property type="entry name" value="ThiF"/>
    <property type="match status" value="1"/>
</dbReference>
<dbReference type="PANTHER" id="PTHR10953:SF29">
    <property type="entry name" value="NEDD8-ACTIVATING ENZYME E1 REGULATORY SUBUNIT"/>
    <property type="match status" value="1"/>
</dbReference>
<dbReference type="InterPro" id="IPR030667">
    <property type="entry name" value="APP-BP1"/>
</dbReference>
<comment type="caution">
    <text evidence="7">The sequence shown here is derived from an EMBL/GenBank/DDBJ whole genome shotgun (WGS) entry which is preliminary data.</text>
</comment>
<dbReference type="Proteomes" id="UP000266861">
    <property type="component" value="Unassembled WGS sequence"/>
</dbReference>
<dbReference type="UniPathway" id="UPA00885"/>
<dbReference type="FunFam" id="3.40.50.720:FF:000475">
    <property type="entry name" value="NEDD8-activating enzyme E1 regulatory subunit"/>
    <property type="match status" value="1"/>
</dbReference>
<dbReference type="PANTHER" id="PTHR10953">
    <property type="entry name" value="UBIQUITIN-ACTIVATING ENZYME E1"/>
    <property type="match status" value="1"/>
</dbReference>
<evidence type="ECO:0000256" key="4">
    <source>
        <dbReference type="ARBA" id="ARBA00022786"/>
    </source>
</evidence>
<comment type="pathway">
    <text evidence="1 5">Protein modification; protein neddylation.</text>
</comment>
<dbReference type="GO" id="GO:0005737">
    <property type="term" value="C:cytoplasm"/>
    <property type="evidence" value="ECO:0007669"/>
    <property type="project" value="TreeGrafter"/>
</dbReference>
<keyword evidence="8" id="KW-1185">Reference proteome</keyword>
<dbReference type="SUPFAM" id="SSF69572">
    <property type="entry name" value="Activating enzymes of the ubiquitin-like proteins"/>
    <property type="match status" value="1"/>
</dbReference>
<protein>
    <recommendedName>
        <fullName evidence="3 5">NEDD8-activating enzyme E1 regulatory subunit</fullName>
    </recommendedName>
</protein>
<dbReference type="EMBL" id="PQFF01000006">
    <property type="protein sequence ID" value="RHZ90105.1"/>
    <property type="molecule type" value="Genomic_DNA"/>
</dbReference>
<keyword evidence="4 5" id="KW-0833">Ubl conjugation pathway</keyword>
<evidence type="ECO:0000256" key="2">
    <source>
        <dbReference type="ARBA" id="ARBA00006868"/>
    </source>
</evidence>
<dbReference type="GO" id="GO:0045116">
    <property type="term" value="P:protein neddylation"/>
    <property type="evidence" value="ECO:0007669"/>
    <property type="project" value="UniProtKB-UniRule"/>
</dbReference>
<evidence type="ECO:0000256" key="1">
    <source>
        <dbReference type="ARBA" id="ARBA00005032"/>
    </source>
</evidence>
<feature type="domain" description="THIF-type NAD/FAD binding fold" evidence="6">
    <location>
        <begin position="10"/>
        <end position="531"/>
    </location>
</feature>
<evidence type="ECO:0000256" key="3">
    <source>
        <dbReference type="ARBA" id="ARBA00015407"/>
    </source>
</evidence>
<dbReference type="InterPro" id="IPR045886">
    <property type="entry name" value="ThiF/MoeB/HesA"/>
</dbReference>
<sequence length="537" mass="61117">MNIDKKTQKYDRQLRLWQASGQLALETSKVCLINGTATGCEILKDLILPGIGSFTVVDGERVDGSDAGINFFLDADKIGSSRAQAVTELLQELNEDVKGYHFVEDPVVLIENQPEYFLQFTIVIATELHEKFLLKLAEILWNAKVPLIVVRSIGFIGYFRIVVPEHTVVETHPENVVDLRIDTPFPAIEKYAKNLDFDSLDDTDHAHIPYVIILLKYLDQWKREHDGNLPKTYSEKKEYQSIIARGKRTIDEENFGEALTNAWKACTPNKITREIQEILNDPACENITTKSSSFWIIARAIRDFVTNEGQGLLPLAGSVPDMKSDTTGYITLQTIYRQKAKEDAAAVRARVNDILISIGRTTDFIREEEIDSFCKHAAYIKVIRYRSLQEEYISDPKKSEINRWIQDPQENIIYYVLIRAIDRFYESHQRYPDAATFFNGDNSEEAASEESTTEFKELKTNIQSMLEEWKITNSPEHLDDFIHEMCRAGGSELPNIAALMGGLVSQEAIKLITHQYIPINNTIIFDGVKSTSSTYVL</sequence>
<dbReference type="OrthoDB" id="1708823at2759"/>
<organism evidence="7 8">
    <name type="scientific">Diversispora epigaea</name>
    <dbReference type="NCBI Taxonomy" id="1348612"/>
    <lineage>
        <taxon>Eukaryota</taxon>
        <taxon>Fungi</taxon>
        <taxon>Fungi incertae sedis</taxon>
        <taxon>Mucoromycota</taxon>
        <taxon>Glomeromycotina</taxon>
        <taxon>Glomeromycetes</taxon>
        <taxon>Diversisporales</taxon>
        <taxon>Diversisporaceae</taxon>
        <taxon>Diversispora</taxon>
    </lineage>
</organism>
<dbReference type="AlphaFoldDB" id="A0A397JP21"/>
<evidence type="ECO:0000313" key="7">
    <source>
        <dbReference type="EMBL" id="RHZ90105.1"/>
    </source>
</evidence>
<evidence type="ECO:0000259" key="6">
    <source>
        <dbReference type="Pfam" id="PF00899"/>
    </source>
</evidence>
<reference evidence="7 8" key="1">
    <citation type="submission" date="2018-08" db="EMBL/GenBank/DDBJ databases">
        <title>Genome and evolution of the arbuscular mycorrhizal fungus Diversispora epigaea (formerly Glomus versiforme) and its bacterial endosymbionts.</title>
        <authorList>
            <person name="Sun X."/>
            <person name="Fei Z."/>
            <person name="Harrison M."/>
        </authorList>
    </citation>
    <scope>NUCLEOTIDE SEQUENCE [LARGE SCALE GENOMIC DNA]</scope>
    <source>
        <strain evidence="7 8">IT104</strain>
    </source>
</reference>
<dbReference type="Gene3D" id="3.40.50.720">
    <property type="entry name" value="NAD(P)-binding Rossmann-like Domain"/>
    <property type="match status" value="2"/>
</dbReference>
<dbReference type="InterPro" id="IPR000594">
    <property type="entry name" value="ThiF_NAD_FAD-bd"/>
</dbReference>
<accession>A0A397JP21</accession>
<evidence type="ECO:0000313" key="8">
    <source>
        <dbReference type="Proteomes" id="UP000266861"/>
    </source>
</evidence>
<dbReference type="STRING" id="1348612.A0A397JP21"/>
<dbReference type="GO" id="GO:0019781">
    <property type="term" value="F:NEDD8 activating enzyme activity"/>
    <property type="evidence" value="ECO:0007669"/>
    <property type="project" value="UniProtKB-UniRule"/>
</dbReference>
<dbReference type="PIRSF" id="PIRSF039099">
    <property type="entry name" value="APP-BP1"/>
    <property type="match status" value="1"/>
</dbReference>
<name>A0A397JP21_9GLOM</name>
<dbReference type="CDD" id="cd01493">
    <property type="entry name" value="APPBP1_RUB"/>
    <property type="match status" value="1"/>
</dbReference>
<proteinExistence type="inferred from homology"/>
<dbReference type="InterPro" id="IPR035985">
    <property type="entry name" value="Ubiquitin-activating_enz"/>
</dbReference>